<name>A0A4Y2GC86_ARAVE</name>
<sequence length="127" mass="13703">MNIVFLHFSPLLHGVPSLPADSLVSPAQILLQLINNCEPVTLHLLPQLPIVLCTCLPADSSPPTSVAGNQTHLSQGNCNNFIVISTSEIHLPHVSHASRLVSCGACSPNELRFPSTIYAPNKQIIYF</sequence>
<reference evidence="1 2" key="1">
    <citation type="journal article" date="2019" name="Sci. Rep.">
        <title>Orb-weaving spider Araneus ventricosus genome elucidates the spidroin gene catalogue.</title>
        <authorList>
            <person name="Kono N."/>
            <person name="Nakamura H."/>
            <person name="Ohtoshi R."/>
            <person name="Moran D.A.P."/>
            <person name="Shinohara A."/>
            <person name="Yoshida Y."/>
            <person name="Fujiwara M."/>
            <person name="Mori M."/>
            <person name="Tomita M."/>
            <person name="Arakawa K."/>
        </authorList>
    </citation>
    <scope>NUCLEOTIDE SEQUENCE [LARGE SCALE GENOMIC DNA]</scope>
</reference>
<dbReference type="AlphaFoldDB" id="A0A4Y2GC86"/>
<gene>
    <name evidence="1" type="ORF">AVEN_97210_1</name>
</gene>
<dbReference type="EMBL" id="BGPR01001297">
    <property type="protein sequence ID" value="GBM50386.1"/>
    <property type="molecule type" value="Genomic_DNA"/>
</dbReference>
<organism evidence="1 2">
    <name type="scientific">Araneus ventricosus</name>
    <name type="common">Orbweaver spider</name>
    <name type="synonym">Epeira ventricosa</name>
    <dbReference type="NCBI Taxonomy" id="182803"/>
    <lineage>
        <taxon>Eukaryota</taxon>
        <taxon>Metazoa</taxon>
        <taxon>Ecdysozoa</taxon>
        <taxon>Arthropoda</taxon>
        <taxon>Chelicerata</taxon>
        <taxon>Arachnida</taxon>
        <taxon>Araneae</taxon>
        <taxon>Araneomorphae</taxon>
        <taxon>Entelegynae</taxon>
        <taxon>Araneoidea</taxon>
        <taxon>Araneidae</taxon>
        <taxon>Araneus</taxon>
    </lineage>
</organism>
<evidence type="ECO:0000313" key="2">
    <source>
        <dbReference type="Proteomes" id="UP000499080"/>
    </source>
</evidence>
<dbReference type="Proteomes" id="UP000499080">
    <property type="component" value="Unassembled WGS sequence"/>
</dbReference>
<protein>
    <submittedName>
        <fullName evidence="1">Uncharacterized protein</fullName>
    </submittedName>
</protein>
<proteinExistence type="predicted"/>
<evidence type="ECO:0000313" key="1">
    <source>
        <dbReference type="EMBL" id="GBM50386.1"/>
    </source>
</evidence>
<keyword evidence="2" id="KW-1185">Reference proteome</keyword>
<comment type="caution">
    <text evidence="1">The sequence shown here is derived from an EMBL/GenBank/DDBJ whole genome shotgun (WGS) entry which is preliminary data.</text>
</comment>
<accession>A0A4Y2GC86</accession>